<accession>A0A242N5E5</accession>
<organism evidence="1 2">
    <name type="scientific">Caballeronia sordidicola</name>
    <name type="common">Burkholderia sordidicola</name>
    <dbReference type="NCBI Taxonomy" id="196367"/>
    <lineage>
        <taxon>Bacteria</taxon>
        <taxon>Pseudomonadati</taxon>
        <taxon>Pseudomonadota</taxon>
        <taxon>Betaproteobacteria</taxon>
        <taxon>Burkholderiales</taxon>
        <taxon>Burkholderiaceae</taxon>
        <taxon>Caballeronia</taxon>
    </lineage>
</organism>
<evidence type="ECO:0000313" key="1">
    <source>
        <dbReference type="EMBL" id="OTP78899.1"/>
    </source>
</evidence>
<sequence>MPGRGRCCLFNGCRSPSGRDGWLPRAG</sequence>
<reference evidence="1 2" key="1">
    <citation type="submission" date="2017-03" db="EMBL/GenBank/DDBJ databases">
        <title>Genome analysis of strain PAMC 26510.</title>
        <authorList>
            <person name="Oh H.-M."/>
            <person name="Yang J.-A."/>
        </authorList>
    </citation>
    <scope>NUCLEOTIDE SEQUENCE [LARGE SCALE GENOMIC DNA]</scope>
    <source>
        <strain evidence="1 2">PAMC 26510</strain>
    </source>
</reference>
<gene>
    <name evidence="1" type="ORF">PAMC26510_07035</name>
</gene>
<comment type="caution">
    <text evidence="1">The sequence shown here is derived from an EMBL/GenBank/DDBJ whole genome shotgun (WGS) entry which is preliminary data.</text>
</comment>
<dbReference type="Proteomes" id="UP000194546">
    <property type="component" value="Unassembled WGS sequence"/>
</dbReference>
<dbReference type="AlphaFoldDB" id="A0A242N5E5"/>
<protein>
    <submittedName>
        <fullName evidence="1">Sarcosine oxidase beta subunit</fullName>
    </submittedName>
</protein>
<name>A0A242N5E5_CABSO</name>
<dbReference type="EMBL" id="NBTY01000038">
    <property type="protein sequence ID" value="OTP78899.1"/>
    <property type="molecule type" value="Genomic_DNA"/>
</dbReference>
<proteinExistence type="predicted"/>
<evidence type="ECO:0000313" key="2">
    <source>
        <dbReference type="Proteomes" id="UP000194546"/>
    </source>
</evidence>